<organism evidence="2 3">
    <name type="scientific">Synchytrium endobioticum</name>
    <dbReference type="NCBI Taxonomy" id="286115"/>
    <lineage>
        <taxon>Eukaryota</taxon>
        <taxon>Fungi</taxon>
        <taxon>Fungi incertae sedis</taxon>
        <taxon>Chytridiomycota</taxon>
        <taxon>Chytridiomycota incertae sedis</taxon>
        <taxon>Chytridiomycetes</taxon>
        <taxon>Synchytriales</taxon>
        <taxon>Synchytriaceae</taxon>
        <taxon>Synchytrium</taxon>
    </lineage>
</organism>
<dbReference type="EMBL" id="QEAN01000175">
    <property type="protein sequence ID" value="TPX44288.1"/>
    <property type="molecule type" value="Genomic_DNA"/>
</dbReference>
<dbReference type="InterPro" id="IPR000477">
    <property type="entry name" value="RT_dom"/>
</dbReference>
<dbReference type="InterPro" id="IPR043502">
    <property type="entry name" value="DNA/RNA_pol_sf"/>
</dbReference>
<keyword evidence="3" id="KW-1185">Reference proteome</keyword>
<dbReference type="PANTHER" id="PTHR37984:SF5">
    <property type="entry name" value="PROTEIN NYNRIN-LIKE"/>
    <property type="match status" value="1"/>
</dbReference>
<dbReference type="VEuPathDB" id="FungiDB:SeMB42_g04376"/>
<dbReference type="InterPro" id="IPR050951">
    <property type="entry name" value="Retrovirus_Pol_polyprotein"/>
</dbReference>
<dbReference type="STRING" id="286115.A0A507CYY8"/>
<protein>
    <recommendedName>
        <fullName evidence="1">Reverse transcriptase domain-containing protein</fullName>
    </recommendedName>
</protein>
<proteinExistence type="predicted"/>
<comment type="caution">
    <text evidence="2">The sequence shown here is derived from an EMBL/GenBank/DDBJ whole genome shotgun (WGS) entry which is preliminary data.</text>
</comment>
<dbReference type="SUPFAM" id="SSF56672">
    <property type="entry name" value="DNA/RNA polymerases"/>
    <property type="match status" value="1"/>
</dbReference>
<reference evidence="2 3" key="1">
    <citation type="journal article" date="2019" name="Sci. Rep.">
        <title>Comparative genomics of chytrid fungi reveal insights into the obligate biotrophic and pathogenic lifestyle of Synchytrium endobioticum.</title>
        <authorList>
            <person name="van de Vossenberg B.T.L.H."/>
            <person name="Warris S."/>
            <person name="Nguyen H.D.T."/>
            <person name="van Gent-Pelzer M.P.E."/>
            <person name="Joly D.L."/>
            <person name="van de Geest H.C."/>
            <person name="Bonants P.J.M."/>
            <person name="Smith D.S."/>
            <person name="Levesque C.A."/>
            <person name="van der Lee T.A.J."/>
        </authorList>
    </citation>
    <scope>NUCLEOTIDE SEQUENCE [LARGE SCALE GENOMIC DNA]</scope>
    <source>
        <strain evidence="2 3">MB42</strain>
    </source>
</reference>
<accession>A0A507CYY8</accession>
<dbReference type="AlphaFoldDB" id="A0A507CYY8"/>
<evidence type="ECO:0000313" key="3">
    <source>
        <dbReference type="Proteomes" id="UP000317494"/>
    </source>
</evidence>
<dbReference type="InterPro" id="IPR043128">
    <property type="entry name" value="Rev_trsase/Diguanyl_cyclase"/>
</dbReference>
<feature type="domain" description="Reverse transcriptase" evidence="1">
    <location>
        <begin position="1"/>
        <end position="73"/>
    </location>
</feature>
<evidence type="ECO:0000313" key="2">
    <source>
        <dbReference type="EMBL" id="TPX44288.1"/>
    </source>
</evidence>
<evidence type="ECO:0000259" key="1">
    <source>
        <dbReference type="PROSITE" id="PS50878"/>
    </source>
</evidence>
<dbReference type="PANTHER" id="PTHR37984">
    <property type="entry name" value="PROTEIN CBG26694"/>
    <property type="match status" value="1"/>
</dbReference>
<dbReference type="Proteomes" id="UP000317494">
    <property type="component" value="Unassembled WGS sequence"/>
</dbReference>
<dbReference type="PROSITE" id="PS50878">
    <property type="entry name" value="RT_POL"/>
    <property type="match status" value="1"/>
</dbReference>
<name>A0A507CYY8_9FUNG</name>
<gene>
    <name evidence="2" type="ORF">SeMB42_g04376</name>
</gene>
<sequence>MQRFVRENRHDFIKEGRLVSIFDDFGIKTRGTIQHHTECIRRYLQSIDELGLCVEESKCKFFQKDKPFVGFIVSKDGYRKQPEKSKTILRWAGPKDPKDVRKFMGYVNFCRPFAKDLSVIAQPLHDLTVKGRVFQWERLIPGRLYRLRTFGKHEVLGQHVPG</sequence>
<dbReference type="Gene3D" id="3.30.70.270">
    <property type="match status" value="2"/>
</dbReference>